<evidence type="ECO:0000256" key="14">
    <source>
        <dbReference type="SAM" id="Phobius"/>
    </source>
</evidence>
<feature type="transmembrane region" description="Helical" evidence="14">
    <location>
        <begin position="227"/>
        <end position="249"/>
    </location>
</feature>
<evidence type="ECO:0000256" key="7">
    <source>
        <dbReference type="ARBA" id="ARBA00022741"/>
    </source>
</evidence>
<feature type="transmembrane region" description="Helical" evidence="14">
    <location>
        <begin position="776"/>
        <end position="793"/>
    </location>
</feature>
<evidence type="ECO:0000256" key="8">
    <source>
        <dbReference type="ARBA" id="ARBA00022840"/>
    </source>
</evidence>
<dbReference type="EMBL" id="OV651813">
    <property type="protein sequence ID" value="CAH1099023.1"/>
    <property type="molecule type" value="Genomic_DNA"/>
</dbReference>
<gene>
    <name evidence="17" type="ORF">PSYICH_LOCUS575</name>
</gene>
<dbReference type="GO" id="GO:0005743">
    <property type="term" value="C:mitochondrial inner membrane"/>
    <property type="evidence" value="ECO:0007669"/>
    <property type="project" value="TreeGrafter"/>
</dbReference>
<feature type="transmembrane region" description="Helical" evidence="14">
    <location>
        <begin position="41"/>
        <end position="65"/>
    </location>
</feature>
<feature type="domain" description="ABC transmembrane type-1" evidence="16">
    <location>
        <begin position="1"/>
        <end position="292"/>
    </location>
</feature>
<evidence type="ECO:0000256" key="10">
    <source>
        <dbReference type="ARBA" id="ARBA00022989"/>
    </source>
</evidence>
<dbReference type="SMART" id="SM00382">
    <property type="entry name" value="AAA"/>
    <property type="match status" value="2"/>
</dbReference>
<dbReference type="CDD" id="cd03249">
    <property type="entry name" value="ABC_MTABC3_MDL1_MDL2"/>
    <property type="match status" value="2"/>
</dbReference>
<feature type="domain" description="ABC transmembrane type-1" evidence="16">
    <location>
        <begin position="634"/>
        <end position="919"/>
    </location>
</feature>
<dbReference type="InterPro" id="IPR003593">
    <property type="entry name" value="AAA+_ATPase"/>
</dbReference>
<comment type="subcellular location">
    <subcellularLocation>
        <location evidence="1">Membrane</location>
        <topology evidence="1">Multi-pass membrane protein</topology>
    </subcellularLocation>
</comment>
<dbReference type="SUPFAM" id="SSF52540">
    <property type="entry name" value="P-loop containing nucleoside triphosphate hydrolases"/>
    <property type="match status" value="2"/>
</dbReference>
<keyword evidence="6" id="KW-0677">Repeat</keyword>
<evidence type="ECO:0000256" key="12">
    <source>
        <dbReference type="ARBA" id="ARBA00023180"/>
    </source>
</evidence>
<evidence type="ECO:0000256" key="11">
    <source>
        <dbReference type="ARBA" id="ARBA00023136"/>
    </source>
</evidence>
<dbReference type="Gene3D" id="1.20.1560.10">
    <property type="entry name" value="ABC transporter type 1, transmembrane domain"/>
    <property type="match status" value="1"/>
</dbReference>
<feature type="transmembrane region" description="Helical" evidence="14">
    <location>
        <begin position="116"/>
        <end position="136"/>
    </location>
</feature>
<keyword evidence="10 14" id="KW-1133">Transmembrane helix</keyword>
<evidence type="ECO:0000256" key="3">
    <source>
        <dbReference type="ARBA" id="ARBA00012191"/>
    </source>
</evidence>
<evidence type="ECO:0000256" key="5">
    <source>
        <dbReference type="ARBA" id="ARBA00022692"/>
    </source>
</evidence>
<dbReference type="Pfam" id="PF00005">
    <property type="entry name" value="ABC_tran"/>
    <property type="match status" value="2"/>
</dbReference>
<dbReference type="GO" id="GO:0097254">
    <property type="term" value="P:renal tubular secretion"/>
    <property type="evidence" value="ECO:0007669"/>
    <property type="project" value="UniProtKB-ARBA"/>
</dbReference>
<evidence type="ECO:0000256" key="9">
    <source>
        <dbReference type="ARBA" id="ARBA00022967"/>
    </source>
</evidence>
<evidence type="ECO:0000256" key="2">
    <source>
        <dbReference type="ARBA" id="ARBA00007577"/>
    </source>
</evidence>
<dbReference type="GO" id="GO:0016887">
    <property type="term" value="F:ATP hydrolysis activity"/>
    <property type="evidence" value="ECO:0007669"/>
    <property type="project" value="InterPro"/>
</dbReference>
<keyword evidence="18" id="KW-1185">Reference proteome</keyword>
<keyword evidence="8" id="KW-0067">ATP-binding</keyword>
<keyword evidence="12" id="KW-0325">Glycoprotein</keyword>
<dbReference type="GO" id="GO:0090374">
    <property type="term" value="P:oligopeptide export from mitochondrion"/>
    <property type="evidence" value="ECO:0007669"/>
    <property type="project" value="TreeGrafter"/>
</dbReference>
<feature type="transmembrane region" description="Helical" evidence="14">
    <location>
        <begin position="628"/>
        <end position="656"/>
    </location>
</feature>
<evidence type="ECO:0000313" key="17">
    <source>
        <dbReference type="EMBL" id="CAH1099023.1"/>
    </source>
</evidence>
<dbReference type="InterPro" id="IPR039421">
    <property type="entry name" value="Type_1_exporter"/>
</dbReference>
<dbReference type="AlphaFoldDB" id="A0A9P0CE12"/>
<dbReference type="CDD" id="cd18578">
    <property type="entry name" value="ABC_6TM_Pgp_ABCB1_D2_like"/>
    <property type="match status" value="1"/>
</dbReference>
<feature type="transmembrane region" description="Helical" evidence="14">
    <location>
        <begin position="142"/>
        <end position="162"/>
    </location>
</feature>
<reference evidence="17" key="1">
    <citation type="submission" date="2022-01" db="EMBL/GenBank/DDBJ databases">
        <authorList>
            <person name="King R."/>
        </authorList>
    </citation>
    <scope>NUCLEOTIDE SEQUENCE</scope>
</reference>
<dbReference type="PROSITE" id="PS50893">
    <property type="entry name" value="ABC_TRANSPORTER_2"/>
    <property type="match status" value="2"/>
</dbReference>
<dbReference type="PANTHER" id="PTHR43394:SF11">
    <property type="entry name" value="ATP-BINDING CASSETTE TRANSPORTER"/>
    <property type="match status" value="1"/>
</dbReference>
<evidence type="ECO:0000256" key="1">
    <source>
        <dbReference type="ARBA" id="ARBA00004141"/>
    </source>
</evidence>
<feature type="domain" description="ABC transporter" evidence="15">
    <location>
        <begin position="327"/>
        <end position="563"/>
    </location>
</feature>
<accession>A0A9P0CE12</accession>
<dbReference type="InterPro" id="IPR027417">
    <property type="entry name" value="P-loop_NTPase"/>
</dbReference>
<proteinExistence type="inferred from homology"/>
<dbReference type="PROSITE" id="PS00211">
    <property type="entry name" value="ABC_TRANSPORTER_1"/>
    <property type="match status" value="2"/>
</dbReference>
<name>A0A9P0CE12_9CUCU</name>
<evidence type="ECO:0000256" key="4">
    <source>
        <dbReference type="ARBA" id="ARBA00022448"/>
    </source>
</evidence>
<evidence type="ECO:0000256" key="6">
    <source>
        <dbReference type="ARBA" id="ARBA00022737"/>
    </source>
</evidence>
<feature type="transmembrane region" description="Helical" evidence="14">
    <location>
        <begin position="858"/>
        <end position="880"/>
    </location>
</feature>
<dbReference type="CDD" id="cd18577">
    <property type="entry name" value="ABC_6TM_Pgp_ABCB1_D1_like"/>
    <property type="match status" value="1"/>
</dbReference>
<dbReference type="PANTHER" id="PTHR43394">
    <property type="entry name" value="ATP-DEPENDENT PERMEASE MDL1, MITOCHONDRIAL"/>
    <property type="match status" value="1"/>
</dbReference>
<keyword evidence="4" id="KW-0813">Transport</keyword>
<dbReference type="InterPro" id="IPR036640">
    <property type="entry name" value="ABC1_TM_sf"/>
</dbReference>
<evidence type="ECO:0000256" key="13">
    <source>
        <dbReference type="ARBA" id="ARBA00034018"/>
    </source>
</evidence>
<dbReference type="OrthoDB" id="6500128at2759"/>
<keyword evidence="7" id="KW-0547">Nucleotide-binding</keyword>
<dbReference type="PROSITE" id="PS50929">
    <property type="entry name" value="ABC_TM1F"/>
    <property type="match status" value="2"/>
</dbReference>
<dbReference type="EC" id="7.6.2.2" evidence="3"/>
<evidence type="ECO:0000259" key="16">
    <source>
        <dbReference type="PROSITE" id="PS50929"/>
    </source>
</evidence>
<keyword evidence="11 14" id="KW-0472">Membrane</keyword>
<dbReference type="GO" id="GO:0008559">
    <property type="term" value="F:ABC-type xenobiotic transporter activity"/>
    <property type="evidence" value="ECO:0007669"/>
    <property type="project" value="UniProtKB-EC"/>
</dbReference>
<dbReference type="Proteomes" id="UP001153636">
    <property type="component" value="Chromosome 1"/>
</dbReference>
<dbReference type="GO" id="GO:0015421">
    <property type="term" value="F:ABC-type oligopeptide transporter activity"/>
    <property type="evidence" value="ECO:0007669"/>
    <property type="project" value="TreeGrafter"/>
</dbReference>
<dbReference type="GO" id="GO:0017085">
    <property type="term" value="P:response to insecticide"/>
    <property type="evidence" value="ECO:0007669"/>
    <property type="project" value="UniProtKB-ARBA"/>
</dbReference>
<comment type="similarity">
    <text evidence="2">Belongs to the ABC transporter superfamily. ABCB family. Multidrug resistance exporter (TC 3.A.1.201) subfamily.</text>
</comment>
<feature type="transmembrane region" description="Helical" evidence="14">
    <location>
        <begin position="676"/>
        <end position="699"/>
    </location>
</feature>
<organism evidence="17 18">
    <name type="scientific">Psylliodes chrysocephalus</name>
    <dbReference type="NCBI Taxonomy" id="3402493"/>
    <lineage>
        <taxon>Eukaryota</taxon>
        <taxon>Metazoa</taxon>
        <taxon>Ecdysozoa</taxon>
        <taxon>Arthropoda</taxon>
        <taxon>Hexapoda</taxon>
        <taxon>Insecta</taxon>
        <taxon>Pterygota</taxon>
        <taxon>Neoptera</taxon>
        <taxon>Endopterygota</taxon>
        <taxon>Coleoptera</taxon>
        <taxon>Polyphaga</taxon>
        <taxon>Cucujiformia</taxon>
        <taxon>Chrysomeloidea</taxon>
        <taxon>Chrysomelidae</taxon>
        <taxon>Galerucinae</taxon>
        <taxon>Alticini</taxon>
        <taxon>Psylliodes</taxon>
    </lineage>
</organism>
<dbReference type="FunFam" id="3.40.50.300:FF:000205">
    <property type="entry name" value="ABC transporter B family member 4"/>
    <property type="match status" value="1"/>
</dbReference>
<keyword evidence="5 14" id="KW-0812">Transmembrane</keyword>
<dbReference type="Gene3D" id="3.40.50.300">
    <property type="entry name" value="P-loop containing nucleotide triphosphate hydrolases"/>
    <property type="match status" value="2"/>
</dbReference>
<dbReference type="GO" id="GO:0005524">
    <property type="term" value="F:ATP binding"/>
    <property type="evidence" value="ECO:0007669"/>
    <property type="project" value="UniProtKB-KW"/>
</dbReference>
<feature type="transmembrane region" description="Helical" evidence="14">
    <location>
        <begin position="261"/>
        <end position="280"/>
    </location>
</feature>
<feature type="transmembrane region" description="Helical" evidence="14">
    <location>
        <begin position="752"/>
        <end position="770"/>
    </location>
</feature>
<comment type="catalytic activity">
    <reaction evidence="13">
        <text>ATP + H2O + xenobioticSide 1 = ADP + phosphate + xenobioticSide 2.</text>
        <dbReference type="EC" id="7.6.2.2"/>
    </reaction>
</comment>
<evidence type="ECO:0000313" key="18">
    <source>
        <dbReference type="Proteomes" id="UP001153636"/>
    </source>
</evidence>
<dbReference type="InterPro" id="IPR011527">
    <property type="entry name" value="ABC1_TM_dom"/>
</dbReference>
<keyword evidence="9" id="KW-1278">Translocase</keyword>
<feature type="domain" description="ABC transporter" evidence="15">
    <location>
        <begin position="953"/>
        <end position="1191"/>
    </location>
</feature>
<dbReference type="Pfam" id="PF00664">
    <property type="entry name" value="ABC_membrane"/>
    <property type="match status" value="2"/>
</dbReference>
<evidence type="ECO:0000259" key="15">
    <source>
        <dbReference type="PROSITE" id="PS50893"/>
    </source>
</evidence>
<dbReference type="FunFam" id="3.40.50.300:FF:000479">
    <property type="entry name" value="Multidrug resistance protein 1A"/>
    <property type="match status" value="1"/>
</dbReference>
<dbReference type="InterPro" id="IPR017871">
    <property type="entry name" value="ABC_transporter-like_CS"/>
</dbReference>
<dbReference type="SUPFAM" id="SSF90123">
    <property type="entry name" value="ABC transporter transmembrane region"/>
    <property type="match status" value="2"/>
</dbReference>
<dbReference type="InterPro" id="IPR003439">
    <property type="entry name" value="ABC_transporter-like_ATP-bd"/>
</dbReference>
<sequence>MFGFGDCIDGIIEYASFEQNYTNQEENAPHLHNMNDKLWIYIYQCLCSGLTLVSSGYLSVVLFSYSATRQIFKIKVKFMEKILYQDVSWFDLNQCGDISTTLTHNLSKMEDGMGDLVAVYLYLSTTIVAGIVLSLIKGWKLALVGSLSLVLFITLSFIISWFSRKFTEQEIELYGAAGAIAEEVLTSIKTVVAFEGQEKEKLRYEKHLIKAKANNIKRGFWNGFGKGIYLFLGYSGFALAFWVGVKLIIEDKYLPLEDRVYTPSSLFTIFFLILTAFWNWEFMPPLFENIAGAVGASKKVFFVLNSTSILKRDENNGQTLNVLSSNITFDNVYFNYPSRPDVKVLQGFNLKINKGETVALVGSSGCGKSTCIQLIQRFYDPMQGRILIDNIDLKDVNSKSLKKIIGVVGQEPALFGTTIYENIRYGKLTATREEIEDAAQKANVHTFILSLPMGYQTLLGERGTQISGGQKQKIAIARALVKQPQILLLDEATSALDTTSEKEIQDSLNSVSDTCTTIIVAHRLTTIKQANKIVVVQKGKVIEVGSHIELLDRKGAYYDLVNSQIKSIEEVEDEEKIISKIGTKNVESISIVNDFEEEEEVKDGINVDEKFKSKRVFWKIMKMNSSQWYYVLPGCICAVISGTALPFYGMILGIIMQVLSNQNDEELIAGMNTCCVYYLILGIVIGISAFLQSFSLCLASEKLSLNIKSQSFDAMLKQEIGWFDRKENRVGALCSQLSGDAMHIQGVSGYQLGMICQVFSILFFSIAFSFYSEWRVALLLFIFSMLIFLVSYFQQKMLEYDAKKNRKMLVASVKLAAEAISNIRTVASLGCEKAFLDQYVKELLKYQKVAIKKSHIRGIVIGLVNSLIIWLYPLGLWYGVQLIITENVAYGKVLTVCELMLFGLWCAGNMMAACPNFQKGLIAASRVIRLLERVPDIRNSTNPLQISWENDTIDYSKIYFSYPTRPSKLILKELFLTVTKGKTIALVGSSGCGKSTIIQLLQRFYDPNSGEIIISGTDTKKIDLKLLRSQWGVVSQEPNLFDKTIAENIAYGANFKNVEMDAIIAAAKDANIHNFIASLPKGYETRIGSKGSQLSGGQKQRIAIARALVRNPKILLLDEATSALDNDSEKIVQEALDKARKGRTCITIAHRLTTIQDADIICVLKDGAIVEMGTHEELFKIKGFYYKFYRLQSESLTS</sequence>
<protein>
    <recommendedName>
        <fullName evidence="3">ABC-type xenobiotic transporter</fullName>
        <ecNumber evidence="3">7.6.2.2</ecNumber>
    </recommendedName>
</protein>